<dbReference type="InterPro" id="IPR051477">
    <property type="entry name" value="Expansin_CellWall"/>
</dbReference>
<name>A0A9N9FRG6_9GLOM</name>
<evidence type="ECO:0000313" key="5">
    <source>
        <dbReference type="Proteomes" id="UP000789570"/>
    </source>
</evidence>
<dbReference type="PANTHER" id="PTHR31836:SF21">
    <property type="entry name" value="EXPANSIN-LIKE PROTEIN 7"/>
    <property type="match status" value="1"/>
</dbReference>
<dbReference type="Pfam" id="PF00967">
    <property type="entry name" value="Barwin"/>
    <property type="match status" value="1"/>
</dbReference>
<protein>
    <submittedName>
        <fullName evidence="4">8944_t:CDS:1</fullName>
    </submittedName>
</protein>
<organism evidence="4 5">
    <name type="scientific">Funneliformis caledonium</name>
    <dbReference type="NCBI Taxonomy" id="1117310"/>
    <lineage>
        <taxon>Eukaryota</taxon>
        <taxon>Fungi</taxon>
        <taxon>Fungi incertae sedis</taxon>
        <taxon>Mucoromycota</taxon>
        <taxon>Glomeromycotina</taxon>
        <taxon>Glomeromycetes</taxon>
        <taxon>Glomerales</taxon>
        <taxon>Glomeraceae</taxon>
        <taxon>Funneliformis</taxon>
    </lineage>
</organism>
<feature type="signal peptide" evidence="2">
    <location>
        <begin position="1"/>
        <end position="22"/>
    </location>
</feature>
<dbReference type="EMBL" id="CAJVPQ010001412">
    <property type="protein sequence ID" value="CAG8551206.1"/>
    <property type="molecule type" value="Genomic_DNA"/>
</dbReference>
<evidence type="ECO:0000256" key="2">
    <source>
        <dbReference type="SAM" id="SignalP"/>
    </source>
</evidence>
<dbReference type="GO" id="GO:0050832">
    <property type="term" value="P:defense response to fungus"/>
    <property type="evidence" value="ECO:0007669"/>
    <property type="project" value="InterPro"/>
</dbReference>
<dbReference type="InterPro" id="IPR001153">
    <property type="entry name" value="Barwin_dom"/>
</dbReference>
<dbReference type="CDD" id="cd22191">
    <property type="entry name" value="DPBB_RlpA_EXP_N-like"/>
    <property type="match status" value="1"/>
</dbReference>
<accession>A0A9N9FRG6</accession>
<evidence type="ECO:0000313" key="4">
    <source>
        <dbReference type="EMBL" id="CAG8551206.1"/>
    </source>
</evidence>
<feature type="domain" description="Barwin" evidence="3">
    <location>
        <begin position="128"/>
        <end position="173"/>
    </location>
</feature>
<keyword evidence="1 2" id="KW-0732">Signal</keyword>
<dbReference type="GO" id="GO:0042742">
    <property type="term" value="P:defense response to bacterium"/>
    <property type="evidence" value="ECO:0007669"/>
    <property type="project" value="InterPro"/>
</dbReference>
<evidence type="ECO:0000256" key="1">
    <source>
        <dbReference type="ARBA" id="ARBA00022729"/>
    </source>
</evidence>
<comment type="caution">
    <text evidence="4">The sequence shown here is derived from an EMBL/GenBank/DDBJ whole genome shotgun (WGS) entry which is preliminary data.</text>
</comment>
<proteinExistence type="predicted"/>
<keyword evidence="5" id="KW-1185">Reference proteome</keyword>
<reference evidence="4" key="1">
    <citation type="submission" date="2021-06" db="EMBL/GenBank/DDBJ databases">
        <authorList>
            <person name="Kallberg Y."/>
            <person name="Tangrot J."/>
            <person name="Rosling A."/>
        </authorList>
    </citation>
    <scope>NUCLEOTIDE SEQUENCE</scope>
    <source>
        <strain evidence="4">UK204</strain>
    </source>
</reference>
<dbReference type="PANTHER" id="PTHR31836">
    <property type="match status" value="1"/>
</dbReference>
<dbReference type="InterPro" id="IPR036908">
    <property type="entry name" value="RlpA-like_sf"/>
</dbReference>
<sequence>MRFFNILFASCLILTAIVVTSAIASVKRDLSLENGGWYSTKASVMKARSVVSGGFVRRGDKEKHRNKKDKKHDKDVDIKIKNKFINSQMTFYEGSALQNSACYGRNGLRNYDANENDMIAAIFMKQLEMCFKCIEVRNPANDKSIIVKFIDKCADCPPESDNIDLTPTAFKLLANLDLGRVEIEWRPLKECPAKGRWPIFEEIDN</sequence>
<gene>
    <name evidence="4" type="ORF">FCALED_LOCUS6129</name>
</gene>
<evidence type="ECO:0000259" key="3">
    <source>
        <dbReference type="Pfam" id="PF00967"/>
    </source>
</evidence>
<dbReference type="OrthoDB" id="623670at2759"/>
<feature type="chain" id="PRO_5040118042" evidence="2">
    <location>
        <begin position="23"/>
        <end position="205"/>
    </location>
</feature>
<dbReference type="AlphaFoldDB" id="A0A9N9FRG6"/>
<dbReference type="SUPFAM" id="SSF50685">
    <property type="entry name" value="Barwin-like endoglucanases"/>
    <property type="match status" value="1"/>
</dbReference>
<dbReference type="Proteomes" id="UP000789570">
    <property type="component" value="Unassembled WGS sequence"/>
</dbReference>
<dbReference type="Gene3D" id="2.40.40.10">
    <property type="entry name" value="RlpA-like domain"/>
    <property type="match status" value="1"/>
</dbReference>